<dbReference type="GO" id="GO:0050661">
    <property type="term" value="F:NADP binding"/>
    <property type="evidence" value="ECO:0007669"/>
    <property type="project" value="InterPro"/>
</dbReference>
<dbReference type="InterPro" id="IPR008927">
    <property type="entry name" value="6-PGluconate_DH-like_C_sf"/>
</dbReference>
<evidence type="ECO:0008006" key="6">
    <source>
        <dbReference type="Google" id="ProtNLM"/>
    </source>
</evidence>
<evidence type="ECO:0000313" key="5">
    <source>
        <dbReference type="EMBL" id="SUZ62154.1"/>
    </source>
</evidence>
<dbReference type="InterPro" id="IPR006115">
    <property type="entry name" value="6PGDH_NADP-bd"/>
</dbReference>
<evidence type="ECO:0000259" key="3">
    <source>
        <dbReference type="Pfam" id="PF03446"/>
    </source>
</evidence>
<sequence>MGSPMAGHISKAGYDVTVFNRTIEKSKFWHEEHGGKVALSPSELAEGCDMVFLCVGHDQDVEEIVRGRNGVLESMKPGGIIVDHTTTSSVLAKNMAMNSLNKGIFFIDAPVSGGEKGAKEGSLTIMAGGDEEAFKSSLQVLNLYSKYSKRMGDSGTGQLTKMVNQICIAGLIQALAEGMHFSEKAGLNTKEVIEVISRGAAQSWQMDNRWETMLADYYEHGFAVDWMRKDLGFVLEESVVNGSNLEITNLIDSFYAEVQQRGGGRWDTSSLFRRLNSQ</sequence>
<feature type="domain" description="6-phosphogluconate dehydrogenase NADP-binding" evidence="3">
    <location>
        <begin position="1"/>
        <end position="146"/>
    </location>
</feature>
<dbReference type="InterPro" id="IPR013328">
    <property type="entry name" value="6PGD_dom2"/>
</dbReference>
<dbReference type="InterPro" id="IPR036291">
    <property type="entry name" value="NAD(P)-bd_dom_sf"/>
</dbReference>
<dbReference type="AlphaFoldDB" id="A0A381P6F1"/>
<keyword evidence="2" id="KW-0520">NAD</keyword>
<dbReference type="PANTHER" id="PTHR43060:SF15">
    <property type="entry name" value="3-HYDROXYISOBUTYRATE DEHYDROGENASE-LIKE 1, MITOCHONDRIAL-RELATED"/>
    <property type="match status" value="1"/>
</dbReference>
<dbReference type="GO" id="GO:0051287">
    <property type="term" value="F:NAD binding"/>
    <property type="evidence" value="ECO:0007669"/>
    <property type="project" value="InterPro"/>
</dbReference>
<organism evidence="5">
    <name type="scientific">marine metagenome</name>
    <dbReference type="NCBI Taxonomy" id="408172"/>
    <lineage>
        <taxon>unclassified sequences</taxon>
        <taxon>metagenomes</taxon>
        <taxon>ecological metagenomes</taxon>
    </lineage>
</organism>
<dbReference type="PANTHER" id="PTHR43060">
    <property type="entry name" value="3-HYDROXYISOBUTYRATE DEHYDROGENASE-LIKE 1, MITOCHONDRIAL-RELATED"/>
    <property type="match status" value="1"/>
</dbReference>
<dbReference type="InterPro" id="IPR015815">
    <property type="entry name" value="HIBADH-related"/>
</dbReference>
<evidence type="ECO:0000256" key="1">
    <source>
        <dbReference type="ARBA" id="ARBA00023002"/>
    </source>
</evidence>
<reference evidence="5" key="1">
    <citation type="submission" date="2018-05" db="EMBL/GenBank/DDBJ databases">
        <authorList>
            <person name="Lanie J.A."/>
            <person name="Ng W.-L."/>
            <person name="Kazmierczak K.M."/>
            <person name="Andrzejewski T.M."/>
            <person name="Davidsen T.M."/>
            <person name="Wayne K.J."/>
            <person name="Tettelin H."/>
            <person name="Glass J.I."/>
            <person name="Rusch D."/>
            <person name="Podicherti R."/>
            <person name="Tsui H.-C.T."/>
            <person name="Winkler M.E."/>
        </authorList>
    </citation>
    <scope>NUCLEOTIDE SEQUENCE</scope>
</reference>
<dbReference type="Gene3D" id="1.10.1040.10">
    <property type="entry name" value="N-(1-d-carboxylethyl)-l-norvaline Dehydrogenase, domain 2"/>
    <property type="match status" value="1"/>
</dbReference>
<evidence type="ECO:0000259" key="4">
    <source>
        <dbReference type="Pfam" id="PF14833"/>
    </source>
</evidence>
<dbReference type="GO" id="GO:0016491">
    <property type="term" value="F:oxidoreductase activity"/>
    <property type="evidence" value="ECO:0007669"/>
    <property type="project" value="UniProtKB-KW"/>
</dbReference>
<keyword evidence="1" id="KW-0560">Oxidoreductase</keyword>
<dbReference type="Pfam" id="PF14833">
    <property type="entry name" value="NAD_binding_11"/>
    <property type="match status" value="1"/>
</dbReference>
<protein>
    <recommendedName>
        <fullName evidence="6">6-phosphogluconate dehydrogenase NADP-binding domain-containing protein</fullName>
    </recommendedName>
</protein>
<accession>A0A381P6F1</accession>
<feature type="domain" description="3-hydroxyisobutyrate dehydrogenase-like NAD-binding" evidence="4">
    <location>
        <begin position="155"/>
        <end position="273"/>
    </location>
</feature>
<dbReference type="Gene3D" id="3.40.50.720">
    <property type="entry name" value="NAD(P)-binding Rossmann-like Domain"/>
    <property type="match status" value="1"/>
</dbReference>
<dbReference type="SUPFAM" id="SSF48179">
    <property type="entry name" value="6-phosphogluconate dehydrogenase C-terminal domain-like"/>
    <property type="match status" value="1"/>
</dbReference>
<evidence type="ECO:0000256" key="2">
    <source>
        <dbReference type="ARBA" id="ARBA00023027"/>
    </source>
</evidence>
<dbReference type="EMBL" id="UINC01000851">
    <property type="protein sequence ID" value="SUZ62154.1"/>
    <property type="molecule type" value="Genomic_DNA"/>
</dbReference>
<dbReference type="SUPFAM" id="SSF51735">
    <property type="entry name" value="NAD(P)-binding Rossmann-fold domains"/>
    <property type="match status" value="1"/>
</dbReference>
<dbReference type="Pfam" id="PF03446">
    <property type="entry name" value="NAD_binding_2"/>
    <property type="match status" value="1"/>
</dbReference>
<gene>
    <name evidence="5" type="ORF">METZ01_LOCUS15008</name>
</gene>
<dbReference type="PIRSF" id="PIRSF000103">
    <property type="entry name" value="HIBADH"/>
    <property type="match status" value="1"/>
</dbReference>
<dbReference type="InterPro" id="IPR029154">
    <property type="entry name" value="HIBADH-like_NADP-bd"/>
</dbReference>
<name>A0A381P6F1_9ZZZZ</name>
<proteinExistence type="predicted"/>